<proteinExistence type="inferred from homology"/>
<keyword evidence="3 5" id="KW-0560">Oxidoreductase</keyword>
<organism evidence="7 8">
    <name type="scientific">Crossiella equi</name>
    <dbReference type="NCBI Taxonomy" id="130796"/>
    <lineage>
        <taxon>Bacteria</taxon>
        <taxon>Bacillati</taxon>
        <taxon>Actinomycetota</taxon>
        <taxon>Actinomycetes</taxon>
        <taxon>Pseudonocardiales</taxon>
        <taxon>Pseudonocardiaceae</taxon>
        <taxon>Crossiella</taxon>
    </lineage>
</organism>
<evidence type="ECO:0000256" key="5">
    <source>
        <dbReference type="HAMAP-Rule" id="MF_00845"/>
    </source>
</evidence>
<comment type="catalytic activity">
    <reaction evidence="5">
        <text>a tetracycline + NADPH + O2 + H(+) = an 11a-hydroxytetracycline + NADP(+) + H2O</text>
        <dbReference type="Rhea" id="RHEA:61444"/>
        <dbReference type="ChEBI" id="CHEBI:15377"/>
        <dbReference type="ChEBI" id="CHEBI:15378"/>
        <dbReference type="ChEBI" id="CHEBI:15379"/>
        <dbReference type="ChEBI" id="CHEBI:57783"/>
        <dbReference type="ChEBI" id="CHEBI:58349"/>
        <dbReference type="ChEBI" id="CHEBI:144644"/>
        <dbReference type="ChEBI" id="CHEBI:144645"/>
    </reaction>
</comment>
<keyword evidence="1 5" id="KW-0285">Flavoprotein</keyword>
<comment type="subcellular location">
    <subcellularLocation>
        <location evidence="5">Cytoplasm</location>
    </subcellularLocation>
</comment>
<dbReference type="SUPFAM" id="SSF51905">
    <property type="entry name" value="FAD/NAD(P)-binding domain"/>
    <property type="match status" value="1"/>
</dbReference>
<feature type="binding site" evidence="5">
    <location>
        <position position="48"/>
    </location>
    <ligand>
        <name>FAD</name>
        <dbReference type="ChEBI" id="CHEBI:57692"/>
    </ligand>
</feature>
<reference evidence="7 8" key="1">
    <citation type="submission" date="2021-03" db="EMBL/GenBank/DDBJ databases">
        <title>Sequencing the genomes of 1000 actinobacteria strains.</title>
        <authorList>
            <person name="Klenk H.-P."/>
        </authorList>
    </citation>
    <scope>NUCLEOTIDE SEQUENCE [LARGE SCALE GENOMIC DNA]</scope>
    <source>
        <strain evidence="7 8">DSM 44580</strain>
    </source>
</reference>
<feature type="domain" description="FAD-binding" evidence="6">
    <location>
        <begin position="5"/>
        <end position="335"/>
    </location>
</feature>
<evidence type="ECO:0000259" key="6">
    <source>
        <dbReference type="Pfam" id="PF01494"/>
    </source>
</evidence>
<comment type="subunit">
    <text evidence="5">Monomer.</text>
</comment>
<accession>A0ABS5A829</accession>
<sequence length="368" mass="38466">MTHHPIAIIGAGLGGLTLAATLHRHGTPVAVFDADPSATARTQGGMLDIHEDSGQPALRAAGVYAEFTALIHEGGQATRVLDPHAQVCLDLPDTGERGRPEVDRGRLRDLLLSALPEGTVRWGAKVVSVGEGPVREVVLADGRRFTADLVIGADGAWSKVRPLLSTATPAYTGVTMVEFDLLDADTHHPRAAGIVGSGMLFAVGEGRGFLGHREPDGSLHIYAAVTVPEGWTDTGHLLDHFDGWHPDLRALVTDADSPLIPRPIHALPIGHQWERVPGVTLLGDAAHVMSPFAGEGANMAIADGADLAQALLAHPGDTEAALAVYEKAMFARAEEAAAMSAAGLELTLGPDAARRLAARMSGEPALTE</sequence>
<keyword evidence="5" id="KW-0547">Nucleotide-binding</keyword>
<dbReference type="RefSeq" id="WP_086781050.1">
    <property type="nucleotide sequence ID" value="NZ_JAGIOO010000001.1"/>
</dbReference>
<dbReference type="Pfam" id="PF01494">
    <property type="entry name" value="FAD_binding_3"/>
    <property type="match status" value="1"/>
</dbReference>
<dbReference type="HAMAP" id="MF_00845">
    <property type="entry name" value="TetX_monooxygenase"/>
    <property type="match status" value="1"/>
</dbReference>
<comment type="function">
    <text evidence="5">An FAD-requiring monooxygenase active on some tetracycline antibiotic derivatives, which leads to their inactivation. Hydroxylates carbon 11a of tetracycline and some analogs.</text>
</comment>
<keyword evidence="5" id="KW-0521">NADP</keyword>
<dbReference type="PANTHER" id="PTHR46972">
    <property type="entry name" value="MONOOXYGENASE ASQM-RELATED"/>
    <property type="match status" value="1"/>
</dbReference>
<dbReference type="EC" id="1.14.13.-" evidence="5"/>
<protein>
    <recommendedName>
        <fullName evidence="5">Flavin-dependent monooxygenase</fullName>
    </recommendedName>
    <alternativeName>
        <fullName evidence="5">TetX monooxygenase</fullName>
        <shortName evidence="5">TetX</shortName>
        <ecNumber evidence="5">1.14.13.-</ecNumber>
    </alternativeName>
</protein>
<evidence type="ECO:0000256" key="2">
    <source>
        <dbReference type="ARBA" id="ARBA00022827"/>
    </source>
</evidence>
<keyword evidence="4 5" id="KW-0503">Monooxygenase</keyword>
<dbReference type="Proteomes" id="UP001519363">
    <property type="component" value="Unassembled WGS sequence"/>
</dbReference>
<dbReference type="PANTHER" id="PTHR46972:SF1">
    <property type="entry name" value="FAD DEPENDENT OXIDOREDUCTASE DOMAIN-CONTAINING PROTEIN"/>
    <property type="match status" value="1"/>
</dbReference>
<comment type="cofactor">
    <cofactor evidence="5">
        <name>FAD</name>
        <dbReference type="ChEBI" id="CHEBI:57692"/>
    </cofactor>
</comment>
<dbReference type="Gene3D" id="3.50.50.60">
    <property type="entry name" value="FAD/NAD(P)-binding domain"/>
    <property type="match status" value="1"/>
</dbReference>
<dbReference type="InterPro" id="IPR036188">
    <property type="entry name" value="FAD/NAD-bd_sf"/>
</dbReference>
<comment type="domain">
    <text evidence="5">Consists of an N-terminal FAD-binding domain with a Rossman fold and a C-terminal substrate-binding domain.</text>
</comment>
<evidence type="ECO:0000256" key="3">
    <source>
        <dbReference type="ARBA" id="ARBA00023002"/>
    </source>
</evidence>
<evidence type="ECO:0000256" key="4">
    <source>
        <dbReference type="ARBA" id="ARBA00023033"/>
    </source>
</evidence>
<dbReference type="InterPro" id="IPR043683">
    <property type="entry name" value="TetX_monooxygenase"/>
</dbReference>
<feature type="binding site" evidence="5">
    <location>
        <position position="284"/>
    </location>
    <ligand>
        <name>FAD</name>
        <dbReference type="ChEBI" id="CHEBI:57692"/>
    </ligand>
</feature>
<feature type="binding site" evidence="5">
    <location>
        <position position="41"/>
    </location>
    <ligand>
        <name>NADPH</name>
        <dbReference type="ChEBI" id="CHEBI:57783"/>
    </ligand>
</feature>
<evidence type="ECO:0000256" key="1">
    <source>
        <dbReference type="ARBA" id="ARBA00022630"/>
    </source>
</evidence>
<comment type="similarity">
    <text evidence="5">Belongs to the aromatic-ring hydroxylase family. TetX subfamily.</text>
</comment>
<feature type="binding site" evidence="5">
    <location>
        <position position="104"/>
    </location>
    <ligand>
        <name>FAD</name>
        <dbReference type="ChEBI" id="CHEBI:57692"/>
    </ligand>
</feature>
<dbReference type="InterPro" id="IPR002938">
    <property type="entry name" value="FAD-bd"/>
</dbReference>
<keyword evidence="8" id="KW-1185">Reference proteome</keyword>
<dbReference type="EMBL" id="JAGIOO010000001">
    <property type="protein sequence ID" value="MBP2472422.1"/>
    <property type="molecule type" value="Genomic_DNA"/>
</dbReference>
<dbReference type="PRINTS" id="PR00420">
    <property type="entry name" value="RNGMNOXGNASE"/>
</dbReference>
<gene>
    <name evidence="7" type="ORF">JOF53_001294</name>
</gene>
<evidence type="ECO:0000313" key="8">
    <source>
        <dbReference type="Proteomes" id="UP001519363"/>
    </source>
</evidence>
<evidence type="ECO:0000313" key="7">
    <source>
        <dbReference type="EMBL" id="MBP2472422.1"/>
    </source>
</evidence>
<comment type="caution">
    <text evidence="7">The sequence shown here is derived from an EMBL/GenBank/DDBJ whole genome shotgun (WGS) entry which is preliminary data.</text>
</comment>
<name>A0ABS5A829_9PSEU</name>
<keyword evidence="5" id="KW-0963">Cytoplasm</keyword>
<keyword evidence="2 5" id="KW-0274">FAD</keyword>